<dbReference type="PANTHER" id="PTHR43673">
    <property type="entry name" value="NAD(P)H NITROREDUCTASE YDGI-RELATED"/>
    <property type="match status" value="1"/>
</dbReference>
<comment type="similarity">
    <text evidence="1">Belongs to the nitroreductase family.</text>
</comment>
<keyword evidence="7" id="KW-1185">Reference proteome</keyword>
<dbReference type="InterPro" id="IPR029479">
    <property type="entry name" value="Nitroreductase"/>
</dbReference>
<accession>A0A272EQF8</accession>
<gene>
    <name evidence="4" type="ORF">BGI27_14255</name>
    <name evidence="5" type="ORF">CGU29_13775</name>
</gene>
<evidence type="ECO:0000313" key="6">
    <source>
        <dbReference type="Proteomes" id="UP000216107"/>
    </source>
</evidence>
<dbReference type="Gene3D" id="3.40.109.10">
    <property type="entry name" value="NADH Oxidase"/>
    <property type="match status" value="1"/>
</dbReference>
<dbReference type="Pfam" id="PF00881">
    <property type="entry name" value="Nitroreductase"/>
    <property type="match status" value="1"/>
</dbReference>
<organism evidence="5 6">
    <name type="scientific">Candidatus Dactylopiibacterium carminicum</name>
    <dbReference type="NCBI Taxonomy" id="857335"/>
    <lineage>
        <taxon>Bacteria</taxon>
        <taxon>Pseudomonadati</taxon>
        <taxon>Pseudomonadota</taxon>
        <taxon>Betaproteobacteria</taxon>
        <taxon>Rhodocyclales</taxon>
        <taxon>Rhodocyclaceae</taxon>
        <taxon>Candidatus Dactylopiibacterium</taxon>
    </lineage>
</organism>
<evidence type="ECO:0000313" key="5">
    <source>
        <dbReference type="EMBL" id="PAS91940.1"/>
    </source>
</evidence>
<dbReference type="PANTHER" id="PTHR43673:SF10">
    <property type="entry name" value="NADH DEHYDROGENASE_NAD(P)H NITROREDUCTASE XCC3605-RELATED"/>
    <property type="match status" value="1"/>
</dbReference>
<evidence type="ECO:0000256" key="1">
    <source>
        <dbReference type="ARBA" id="ARBA00007118"/>
    </source>
</evidence>
<dbReference type="Proteomes" id="UP000623509">
    <property type="component" value="Unassembled WGS sequence"/>
</dbReference>
<evidence type="ECO:0000256" key="2">
    <source>
        <dbReference type="ARBA" id="ARBA00023002"/>
    </source>
</evidence>
<dbReference type="EMBL" id="NMRN01000053">
    <property type="protein sequence ID" value="PAS91940.1"/>
    <property type="molecule type" value="Genomic_DNA"/>
</dbReference>
<dbReference type="OrthoDB" id="9773807at2"/>
<keyword evidence="2" id="KW-0560">Oxidoreductase</keyword>
<evidence type="ECO:0000259" key="3">
    <source>
        <dbReference type="Pfam" id="PF00881"/>
    </source>
</evidence>
<dbReference type="GO" id="GO:0016491">
    <property type="term" value="F:oxidoreductase activity"/>
    <property type="evidence" value="ECO:0007669"/>
    <property type="project" value="UniProtKB-KW"/>
</dbReference>
<dbReference type="AlphaFoldDB" id="A0A272EQF8"/>
<dbReference type="Proteomes" id="UP000216107">
    <property type="component" value="Unassembled WGS sequence"/>
</dbReference>
<protein>
    <recommendedName>
        <fullName evidence="3">Nitroreductase domain-containing protein</fullName>
    </recommendedName>
</protein>
<dbReference type="InterPro" id="IPR000415">
    <property type="entry name" value="Nitroreductase-like"/>
</dbReference>
<name>A0A272EQF8_9RHOO</name>
<proteinExistence type="inferred from homology"/>
<reference evidence="5 6" key="2">
    <citation type="submission" date="2017-07" db="EMBL/GenBank/DDBJ databases">
        <title>Candidatus Dactylopiibacterium carminicum, a nitrogen-fixing symbiont of the cochineal insect Dactylopius coccus and Dactylopius opuntiae (Hemiptera: Coccoidea: Dactylopiidae).</title>
        <authorList>
            <person name="Vera A."/>
        </authorList>
    </citation>
    <scope>NUCLEOTIDE SEQUENCE [LARGE SCALE GENOMIC DNA]</scope>
    <source>
        <strain evidence="5 6">NFDCM</strain>
    </source>
</reference>
<comment type="caution">
    <text evidence="5">The sequence shown here is derived from an EMBL/GenBank/DDBJ whole genome shotgun (WGS) entry which is preliminary data.</text>
</comment>
<dbReference type="EMBL" id="MDUX01000056">
    <property type="protein sequence ID" value="KAF7598261.1"/>
    <property type="molecule type" value="Genomic_DNA"/>
</dbReference>
<evidence type="ECO:0000313" key="4">
    <source>
        <dbReference type="EMBL" id="KAF7598261.1"/>
    </source>
</evidence>
<reference evidence="4 7" key="1">
    <citation type="submission" date="2016-08" db="EMBL/GenBank/DDBJ databases">
        <title>Candidatus Dactylopiibacterium carminicum genome sequence.</title>
        <authorList>
            <person name="Ramirez-Puebla S.T."/>
            <person name="Ormeno-Orrillo E."/>
            <person name="Vera-Ponce De Leon A."/>
            <person name="Luis L."/>
            <person name="Sanchez-Flores A."/>
            <person name="Monica R."/>
            <person name="Martinez-Romero E."/>
        </authorList>
    </citation>
    <scope>NUCLEOTIDE SEQUENCE [LARGE SCALE GENOMIC DNA]</scope>
    <source>
        <strain evidence="4">END1</strain>
    </source>
</reference>
<evidence type="ECO:0000313" key="7">
    <source>
        <dbReference type="Proteomes" id="UP000623509"/>
    </source>
</evidence>
<sequence length="376" mass="41554">MLVATSVLCSGTAMAADRVSGARAIRLHQGRSKGVKALIRKLADRYAGIARLYAVARQWYHHVRKLWYFASDVRSACRHMRWSEGGRARYWACSAELLFQYHKLEKGLCMPGEPRFFGYDPAIATLDLLVQWRARDYPREDPVYLGALEALWAYRQRLERTPPPRGEILLRRLDAELEGAPASQDASRTPVPVLPAISGNASGMFHELMLARRSVRDFDTRPVDPAAVARAVAVAQWSPSACNRQPARVHAYSQRTQIDALLALQNGNRGFGQTVASLLVLTAETSGFFDASERNEPYVDGGLFAMALILALQAEGIASCCLNWCVAPAEDQRAHALGGIADSERIVMFIAIGHAATQALVPRSPRRALQTVYVCH</sequence>
<dbReference type="SUPFAM" id="SSF55469">
    <property type="entry name" value="FMN-dependent nitroreductase-like"/>
    <property type="match status" value="1"/>
</dbReference>
<feature type="domain" description="Nitroreductase" evidence="3">
    <location>
        <begin position="211"/>
        <end position="354"/>
    </location>
</feature>